<keyword evidence="3" id="KW-1185">Reference proteome</keyword>
<keyword evidence="1" id="KW-0472">Membrane</keyword>
<dbReference type="GO" id="GO:0006457">
    <property type="term" value="P:protein folding"/>
    <property type="evidence" value="ECO:0007669"/>
    <property type="project" value="TreeGrafter"/>
</dbReference>
<dbReference type="AlphaFoldDB" id="A0A0C3QKW4"/>
<keyword evidence="1" id="KW-1133">Transmembrane helix</keyword>
<dbReference type="HOGENOM" id="CLU_050424_0_0_1"/>
<feature type="transmembrane region" description="Helical" evidence="1">
    <location>
        <begin position="212"/>
        <end position="233"/>
    </location>
</feature>
<dbReference type="PANTHER" id="PTHR35329">
    <property type="entry name" value="CHITIN SYNTHASE EXPORT CHAPERONE"/>
    <property type="match status" value="1"/>
</dbReference>
<proteinExistence type="predicted"/>
<feature type="transmembrane region" description="Helical" evidence="1">
    <location>
        <begin position="97"/>
        <end position="119"/>
    </location>
</feature>
<dbReference type="OrthoDB" id="5582162at2759"/>
<feature type="transmembrane region" description="Helical" evidence="1">
    <location>
        <begin position="162"/>
        <end position="182"/>
    </location>
</feature>
<organism evidence="2 3">
    <name type="scientific">Tulasnella calospora MUT 4182</name>
    <dbReference type="NCBI Taxonomy" id="1051891"/>
    <lineage>
        <taxon>Eukaryota</taxon>
        <taxon>Fungi</taxon>
        <taxon>Dikarya</taxon>
        <taxon>Basidiomycota</taxon>
        <taxon>Agaricomycotina</taxon>
        <taxon>Agaricomycetes</taxon>
        <taxon>Cantharellales</taxon>
        <taxon>Tulasnellaceae</taxon>
        <taxon>Tulasnella</taxon>
    </lineage>
</organism>
<gene>
    <name evidence="2" type="ORF">M407DRAFT_243468</name>
</gene>
<feature type="transmembrane region" description="Helical" evidence="1">
    <location>
        <begin position="65"/>
        <end position="85"/>
    </location>
</feature>
<reference evidence="2 3" key="1">
    <citation type="submission" date="2014-04" db="EMBL/GenBank/DDBJ databases">
        <authorList>
            <consortium name="DOE Joint Genome Institute"/>
            <person name="Kuo A."/>
            <person name="Girlanda M."/>
            <person name="Perotto S."/>
            <person name="Kohler A."/>
            <person name="Nagy L.G."/>
            <person name="Floudas D."/>
            <person name="Copeland A."/>
            <person name="Barry K.W."/>
            <person name="Cichocki N."/>
            <person name="Veneault-Fourrey C."/>
            <person name="LaButti K."/>
            <person name="Lindquist E.A."/>
            <person name="Lipzen A."/>
            <person name="Lundell T."/>
            <person name="Morin E."/>
            <person name="Murat C."/>
            <person name="Sun H."/>
            <person name="Tunlid A."/>
            <person name="Henrissat B."/>
            <person name="Grigoriev I.V."/>
            <person name="Hibbett D.S."/>
            <person name="Martin F."/>
            <person name="Nordberg H.P."/>
            <person name="Cantor M.N."/>
            <person name="Hua S.X."/>
        </authorList>
    </citation>
    <scope>NUCLEOTIDE SEQUENCE [LARGE SCALE GENOMIC DNA]</scope>
    <source>
        <strain evidence="2 3">MUT 4182</strain>
    </source>
</reference>
<feature type="transmembrane region" description="Helical" evidence="1">
    <location>
        <begin position="275"/>
        <end position="292"/>
    </location>
</feature>
<evidence type="ECO:0000313" key="2">
    <source>
        <dbReference type="EMBL" id="KIO27134.1"/>
    </source>
</evidence>
<sequence length="307" mass="33440">MGYGFGSFEPLCRTVPSYPHCNLFLRQLNSDAPETLREPSLDVAGVGVNPQCAILRVGDGRLGNIGNIIACGLSFFVVLALILRASRRKAAVGLVEFRLFLSMYALSLIFQILTTGSFLRQTSTALVVLTAIHMGIVAALGWALVANGLVSLQWVEDGTISSLAPFWGLTVAFFIATLYISLDTALGWTSAFGPSNPPIAQKNIPLFVLTSIWPGVAAVAYLIIMMVVILRILRERRPVGFYISAFLLFAVAQVIYFVVSRYICTASNAKVDGSLIATVLETGSIVMLFVGWKSITEESWEEPWYSN</sequence>
<feature type="transmembrane region" description="Helical" evidence="1">
    <location>
        <begin position="125"/>
        <end position="150"/>
    </location>
</feature>
<dbReference type="InterPro" id="IPR022057">
    <property type="entry name" value="Chs7"/>
</dbReference>
<dbReference type="GO" id="GO:0051082">
    <property type="term" value="F:unfolded protein binding"/>
    <property type="evidence" value="ECO:0007669"/>
    <property type="project" value="TreeGrafter"/>
</dbReference>
<evidence type="ECO:0000313" key="3">
    <source>
        <dbReference type="Proteomes" id="UP000054248"/>
    </source>
</evidence>
<dbReference type="Proteomes" id="UP000054248">
    <property type="component" value="Unassembled WGS sequence"/>
</dbReference>
<dbReference type="PANTHER" id="PTHR35329:SF1">
    <property type="entry name" value="CHITIN SYNTHASE EXPORT CHAPERONE"/>
    <property type="match status" value="1"/>
</dbReference>
<dbReference type="GO" id="GO:0005789">
    <property type="term" value="C:endoplasmic reticulum membrane"/>
    <property type="evidence" value="ECO:0007669"/>
    <property type="project" value="TreeGrafter"/>
</dbReference>
<feature type="transmembrane region" description="Helical" evidence="1">
    <location>
        <begin position="240"/>
        <end position="263"/>
    </location>
</feature>
<dbReference type="EMBL" id="KN823014">
    <property type="protein sequence ID" value="KIO27134.1"/>
    <property type="molecule type" value="Genomic_DNA"/>
</dbReference>
<dbReference type="Pfam" id="PF12271">
    <property type="entry name" value="Chs7"/>
    <property type="match status" value="1"/>
</dbReference>
<dbReference type="STRING" id="1051891.A0A0C3QKW4"/>
<keyword evidence="1" id="KW-0812">Transmembrane</keyword>
<accession>A0A0C3QKW4</accession>
<reference evidence="3" key="2">
    <citation type="submission" date="2015-01" db="EMBL/GenBank/DDBJ databases">
        <title>Evolutionary Origins and Diversification of the Mycorrhizal Mutualists.</title>
        <authorList>
            <consortium name="DOE Joint Genome Institute"/>
            <consortium name="Mycorrhizal Genomics Consortium"/>
            <person name="Kohler A."/>
            <person name="Kuo A."/>
            <person name="Nagy L.G."/>
            <person name="Floudas D."/>
            <person name="Copeland A."/>
            <person name="Barry K.W."/>
            <person name="Cichocki N."/>
            <person name="Veneault-Fourrey C."/>
            <person name="LaButti K."/>
            <person name="Lindquist E.A."/>
            <person name="Lipzen A."/>
            <person name="Lundell T."/>
            <person name="Morin E."/>
            <person name="Murat C."/>
            <person name="Riley R."/>
            <person name="Ohm R."/>
            <person name="Sun H."/>
            <person name="Tunlid A."/>
            <person name="Henrissat B."/>
            <person name="Grigoriev I.V."/>
            <person name="Hibbett D.S."/>
            <person name="Martin F."/>
        </authorList>
    </citation>
    <scope>NUCLEOTIDE SEQUENCE [LARGE SCALE GENOMIC DNA]</scope>
    <source>
        <strain evidence="3">MUT 4182</strain>
    </source>
</reference>
<protein>
    <submittedName>
        <fullName evidence="2">Uncharacterized protein</fullName>
    </submittedName>
</protein>
<name>A0A0C3QKW4_9AGAM</name>
<evidence type="ECO:0000256" key="1">
    <source>
        <dbReference type="SAM" id="Phobius"/>
    </source>
</evidence>